<feature type="transmembrane region" description="Helical" evidence="2">
    <location>
        <begin position="6"/>
        <end position="32"/>
    </location>
</feature>
<accession>A0ABN3VFX7</accession>
<sequence length="135" mass="14592">MVPVVNSLAVFGMAATAGVAGIMGSLIAMCWVERRLVDQRGPRTRRIAAKAPATRVREPRFRSVAWPRLGQQLVSGLLVLVAVVLSTLSAGWSTAGHVPAAVERSRRSAEVPRLRRARATASGSRRSRTRARPRS</sequence>
<feature type="compositionally biased region" description="Basic residues" evidence="1">
    <location>
        <begin position="125"/>
        <end position="135"/>
    </location>
</feature>
<keyword evidence="2" id="KW-0812">Transmembrane</keyword>
<dbReference type="EMBL" id="BAAAUX010000016">
    <property type="protein sequence ID" value="GAA2801417.1"/>
    <property type="molecule type" value="Genomic_DNA"/>
</dbReference>
<keyword evidence="2" id="KW-0472">Membrane</keyword>
<feature type="transmembrane region" description="Helical" evidence="2">
    <location>
        <begin position="73"/>
        <end position="92"/>
    </location>
</feature>
<keyword evidence="4" id="KW-1185">Reference proteome</keyword>
<evidence type="ECO:0000256" key="2">
    <source>
        <dbReference type="SAM" id="Phobius"/>
    </source>
</evidence>
<reference evidence="3 4" key="1">
    <citation type="journal article" date="2019" name="Int. J. Syst. Evol. Microbiol.">
        <title>The Global Catalogue of Microorganisms (GCM) 10K type strain sequencing project: providing services to taxonomists for standard genome sequencing and annotation.</title>
        <authorList>
            <consortium name="The Broad Institute Genomics Platform"/>
            <consortium name="The Broad Institute Genome Sequencing Center for Infectious Disease"/>
            <person name="Wu L."/>
            <person name="Ma J."/>
        </authorList>
    </citation>
    <scope>NUCLEOTIDE SEQUENCE [LARGE SCALE GENOMIC DNA]</scope>
    <source>
        <strain evidence="3 4">JCM 9383</strain>
    </source>
</reference>
<evidence type="ECO:0000313" key="3">
    <source>
        <dbReference type="EMBL" id="GAA2801417.1"/>
    </source>
</evidence>
<keyword evidence="2" id="KW-1133">Transmembrane helix</keyword>
<evidence type="ECO:0000256" key="1">
    <source>
        <dbReference type="SAM" id="MobiDB-lite"/>
    </source>
</evidence>
<dbReference type="Proteomes" id="UP001500979">
    <property type="component" value="Unassembled WGS sequence"/>
</dbReference>
<evidence type="ECO:0000313" key="4">
    <source>
        <dbReference type="Proteomes" id="UP001500979"/>
    </source>
</evidence>
<name>A0ABN3VFX7_9PSEU</name>
<comment type="caution">
    <text evidence="3">The sequence shown here is derived from an EMBL/GenBank/DDBJ whole genome shotgun (WGS) entry which is preliminary data.</text>
</comment>
<feature type="compositionally biased region" description="Basic and acidic residues" evidence="1">
    <location>
        <begin position="103"/>
        <end position="113"/>
    </location>
</feature>
<gene>
    <name evidence="3" type="ORF">GCM10010470_40590</name>
</gene>
<protein>
    <submittedName>
        <fullName evidence="3">Uncharacterized protein</fullName>
    </submittedName>
</protein>
<proteinExistence type="predicted"/>
<organism evidence="3 4">
    <name type="scientific">Saccharopolyspora taberi</name>
    <dbReference type="NCBI Taxonomy" id="60895"/>
    <lineage>
        <taxon>Bacteria</taxon>
        <taxon>Bacillati</taxon>
        <taxon>Actinomycetota</taxon>
        <taxon>Actinomycetes</taxon>
        <taxon>Pseudonocardiales</taxon>
        <taxon>Pseudonocardiaceae</taxon>
        <taxon>Saccharopolyspora</taxon>
    </lineage>
</organism>
<feature type="region of interest" description="Disordered" evidence="1">
    <location>
        <begin position="99"/>
        <end position="135"/>
    </location>
</feature>